<evidence type="ECO:0000259" key="1">
    <source>
        <dbReference type="Pfam" id="PF00085"/>
    </source>
</evidence>
<sequence>MNARLVIGVFLGLVMVASTFVVVFQGFGLTAPAGGGSSSSGGGGGELEEPQGLFPTVTLTIPLAEGDRLVYESTSTSTSGTNVATNSVSIVKPGWPESEVKVQLLEAGDPVVTSTPEKGVLTTTLLALPEEYLGQQEIVVPVYIPPGRSGLCMRMSLEAGDGGGYVYRGYANVGDYTVTVKAVYRGDGILESFEAGIVGGGLSIRYTQSLVEASVSGSDTGVSVEWECTADGFSSNLSYVREGLAVLRDGGLTYITPEEFRQLLQGDAILAVYSKTCPHCHRDWPQLLQASREIDVPIVMFIWGSLIGERELSAARLEMNKAGVEGTPTLVFYKDGRIVDKLVGATPWGLKVEKAREIYGG</sequence>
<gene>
    <name evidence="2" type="ORF">ACAM_0482</name>
</gene>
<dbReference type="Gene3D" id="3.40.30.10">
    <property type="entry name" value="Glutaredoxin"/>
    <property type="match status" value="1"/>
</dbReference>
<dbReference type="CDD" id="cd02947">
    <property type="entry name" value="TRX_family"/>
    <property type="match status" value="1"/>
</dbReference>
<name>U3TBZ8_9CREN</name>
<organism evidence="2 3">
    <name type="scientific">Aeropyrum camini SY1 = JCM 12091</name>
    <dbReference type="NCBI Taxonomy" id="1198449"/>
    <lineage>
        <taxon>Archaea</taxon>
        <taxon>Thermoproteota</taxon>
        <taxon>Thermoprotei</taxon>
        <taxon>Desulfurococcales</taxon>
        <taxon>Desulfurococcaceae</taxon>
        <taxon>Aeropyrum</taxon>
    </lineage>
</organism>
<dbReference type="SUPFAM" id="SSF52833">
    <property type="entry name" value="Thioredoxin-like"/>
    <property type="match status" value="1"/>
</dbReference>
<evidence type="ECO:0000313" key="2">
    <source>
        <dbReference type="EMBL" id="BAN89951.1"/>
    </source>
</evidence>
<dbReference type="STRING" id="1198449.ACAM_0482"/>
<dbReference type="eggNOG" id="arCOG01972">
    <property type="taxonomic scope" value="Archaea"/>
</dbReference>
<dbReference type="KEGG" id="acj:ACAM_0482"/>
<reference evidence="2 3" key="1">
    <citation type="journal article" date="2013" name="Appl. Environ. Microbiol.">
        <title>Variation of the Virus-Related Elements within Syntenic Genomes of the Hyperthermophilic Archaeon Aeropyrum.</title>
        <authorList>
            <person name="Daifuku T."/>
            <person name="Yoshida T."/>
            <person name="Kitamura T."/>
            <person name="Kawaichi S."/>
            <person name="Inoue T."/>
            <person name="Nomura K."/>
            <person name="Yoshida Y."/>
            <person name="Kuno S."/>
            <person name="Sako Y."/>
        </authorList>
    </citation>
    <scope>NUCLEOTIDE SEQUENCE [LARGE SCALE GENOMIC DNA]</scope>
    <source>
        <strain evidence="2 3">SY1</strain>
    </source>
</reference>
<accession>U3TBZ8</accession>
<feature type="domain" description="Thioredoxin" evidence="1">
    <location>
        <begin position="254"/>
        <end position="347"/>
    </location>
</feature>
<dbReference type="Proteomes" id="UP000016887">
    <property type="component" value="Chromosome"/>
</dbReference>
<dbReference type="GeneID" id="17109951"/>
<dbReference type="InterPro" id="IPR013766">
    <property type="entry name" value="Thioredoxin_domain"/>
</dbReference>
<dbReference type="RefSeq" id="WP_022541227.1">
    <property type="nucleotide sequence ID" value="NC_022521.1"/>
</dbReference>
<keyword evidence="3" id="KW-1185">Reference proteome</keyword>
<dbReference type="InterPro" id="IPR036249">
    <property type="entry name" value="Thioredoxin-like_sf"/>
</dbReference>
<proteinExistence type="predicted"/>
<evidence type="ECO:0000313" key="3">
    <source>
        <dbReference type="Proteomes" id="UP000016887"/>
    </source>
</evidence>
<dbReference type="AlphaFoldDB" id="U3TBZ8"/>
<dbReference type="InterPro" id="IPR017937">
    <property type="entry name" value="Thioredoxin_CS"/>
</dbReference>
<protein>
    <submittedName>
        <fullName evidence="2">Thioredoxin</fullName>
    </submittedName>
</protein>
<dbReference type="PROSITE" id="PS00194">
    <property type="entry name" value="THIOREDOXIN_1"/>
    <property type="match status" value="1"/>
</dbReference>
<dbReference type="Pfam" id="PF00085">
    <property type="entry name" value="Thioredoxin"/>
    <property type="match status" value="1"/>
</dbReference>
<dbReference type="EMBL" id="AP012489">
    <property type="protein sequence ID" value="BAN89951.1"/>
    <property type="molecule type" value="Genomic_DNA"/>
</dbReference>